<evidence type="ECO:0000313" key="2">
    <source>
        <dbReference type="EMBL" id="MCD9558924.1"/>
    </source>
</evidence>
<name>A0ABS8UJ84_DATST</name>
<accession>A0ABS8UJ84</accession>
<comment type="caution">
    <text evidence="2">The sequence shown here is derived from an EMBL/GenBank/DDBJ whole genome shotgun (WGS) entry which is preliminary data.</text>
</comment>
<keyword evidence="1" id="KW-0812">Transmembrane</keyword>
<gene>
    <name evidence="2" type="ORF">HAX54_016615</name>
</gene>
<evidence type="ECO:0000256" key="1">
    <source>
        <dbReference type="SAM" id="Phobius"/>
    </source>
</evidence>
<organism evidence="2 3">
    <name type="scientific">Datura stramonium</name>
    <name type="common">Jimsonweed</name>
    <name type="synonym">Common thornapple</name>
    <dbReference type="NCBI Taxonomy" id="4076"/>
    <lineage>
        <taxon>Eukaryota</taxon>
        <taxon>Viridiplantae</taxon>
        <taxon>Streptophyta</taxon>
        <taxon>Embryophyta</taxon>
        <taxon>Tracheophyta</taxon>
        <taxon>Spermatophyta</taxon>
        <taxon>Magnoliopsida</taxon>
        <taxon>eudicotyledons</taxon>
        <taxon>Gunneridae</taxon>
        <taxon>Pentapetalae</taxon>
        <taxon>asterids</taxon>
        <taxon>lamiids</taxon>
        <taxon>Solanales</taxon>
        <taxon>Solanaceae</taxon>
        <taxon>Solanoideae</taxon>
        <taxon>Datureae</taxon>
        <taxon>Datura</taxon>
    </lineage>
</organism>
<keyword evidence="1" id="KW-0472">Membrane</keyword>
<feature type="transmembrane region" description="Helical" evidence="1">
    <location>
        <begin position="77"/>
        <end position="95"/>
    </location>
</feature>
<dbReference type="Proteomes" id="UP000823775">
    <property type="component" value="Unassembled WGS sequence"/>
</dbReference>
<proteinExistence type="predicted"/>
<reference evidence="2 3" key="1">
    <citation type="journal article" date="2021" name="BMC Genomics">
        <title>Datura genome reveals duplications of psychoactive alkaloid biosynthetic genes and high mutation rate following tissue culture.</title>
        <authorList>
            <person name="Rajewski A."/>
            <person name="Carter-House D."/>
            <person name="Stajich J."/>
            <person name="Litt A."/>
        </authorList>
    </citation>
    <scope>NUCLEOTIDE SEQUENCE [LARGE SCALE GENOMIC DNA]</scope>
    <source>
        <strain evidence="2">AR-01</strain>
    </source>
</reference>
<dbReference type="EMBL" id="JACEIK010002078">
    <property type="protein sequence ID" value="MCD9558924.1"/>
    <property type="molecule type" value="Genomic_DNA"/>
</dbReference>
<protein>
    <submittedName>
        <fullName evidence="2">Uncharacterized protein</fullName>
    </submittedName>
</protein>
<evidence type="ECO:0000313" key="3">
    <source>
        <dbReference type="Proteomes" id="UP000823775"/>
    </source>
</evidence>
<keyword evidence="1" id="KW-1133">Transmembrane helix</keyword>
<keyword evidence="3" id="KW-1185">Reference proteome</keyword>
<sequence>MTNRTDRWSIRRPVGPCRGISLCSESFSEPAPTIRNNDRYNQTMGHTIHSSILVTFDISLKPNTTAKSTNHWSLVRLVLWVIEWPGVIFLAGFGCKSRI</sequence>